<sequence>MPAIPEAYRDLFETESFAHFATVMPDGTPHTTPVWVGYEAPGEDAHPWSSGDEHLLVNTARGRRKERNVRQNPKVGVSITDPDDPYRYLSVRGEVESVDTTGAVEHIDALARRYFDVDEYPHHGEEDGKRVVVRIRPDRVVTA</sequence>
<feature type="region of interest" description="Disordered" evidence="2">
    <location>
        <begin position="62"/>
        <end position="82"/>
    </location>
</feature>
<feature type="domain" description="Pyridoxamine 5'-phosphate oxidase N-terminal" evidence="3">
    <location>
        <begin position="4"/>
        <end position="140"/>
    </location>
</feature>
<dbReference type="EMBL" id="BAAADU010000002">
    <property type="protein sequence ID" value="GAA0653205.1"/>
    <property type="molecule type" value="Genomic_DNA"/>
</dbReference>
<keyword evidence="5" id="KW-1185">Reference proteome</keyword>
<protein>
    <submittedName>
        <fullName evidence="4">PPOX class F420-dependent oxidoreductase</fullName>
    </submittedName>
</protein>
<keyword evidence="1" id="KW-0560">Oxidoreductase</keyword>
<dbReference type="Gene3D" id="2.30.110.10">
    <property type="entry name" value="Electron Transport, Fmn-binding Protein, Chain A"/>
    <property type="match status" value="1"/>
</dbReference>
<dbReference type="Pfam" id="PF01243">
    <property type="entry name" value="PNPOx_N"/>
    <property type="match status" value="1"/>
</dbReference>
<dbReference type="AlphaFoldDB" id="A0AAV3T0V0"/>
<evidence type="ECO:0000313" key="4">
    <source>
        <dbReference type="EMBL" id="GAA0653205.1"/>
    </source>
</evidence>
<dbReference type="InterPro" id="IPR011576">
    <property type="entry name" value="Pyridox_Oxase_N"/>
</dbReference>
<dbReference type="SUPFAM" id="SSF50475">
    <property type="entry name" value="FMN-binding split barrel"/>
    <property type="match status" value="1"/>
</dbReference>
<reference evidence="4 5" key="1">
    <citation type="journal article" date="2019" name="Int. J. Syst. Evol. Microbiol.">
        <title>The Global Catalogue of Microorganisms (GCM) 10K type strain sequencing project: providing services to taxonomists for standard genome sequencing and annotation.</title>
        <authorList>
            <consortium name="The Broad Institute Genomics Platform"/>
            <consortium name="The Broad Institute Genome Sequencing Center for Infectious Disease"/>
            <person name="Wu L."/>
            <person name="Ma J."/>
        </authorList>
    </citation>
    <scope>NUCLEOTIDE SEQUENCE [LARGE SCALE GENOMIC DNA]</scope>
    <source>
        <strain evidence="4 5">JCM 16327</strain>
    </source>
</reference>
<evidence type="ECO:0000256" key="1">
    <source>
        <dbReference type="ARBA" id="ARBA00023002"/>
    </source>
</evidence>
<accession>A0AAV3T0V0</accession>
<dbReference type="GO" id="GO:0070967">
    <property type="term" value="F:coenzyme F420 binding"/>
    <property type="evidence" value="ECO:0007669"/>
    <property type="project" value="TreeGrafter"/>
</dbReference>
<evidence type="ECO:0000256" key="2">
    <source>
        <dbReference type="SAM" id="MobiDB-lite"/>
    </source>
</evidence>
<dbReference type="InterPro" id="IPR012349">
    <property type="entry name" value="Split_barrel_FMN-bd"/>
</dbReference>
<dbReference type="InterPro" id="IPR019920">
    <property type="entry name" value="F420-binding_dom_put"/>
</dbReference>
<comment type="caution">
    <text evidence="4">The sequence shown here is derived from an EMBL/GenBank/DDBJ whole genome shotgun (WGS) entry which is preliminary data.</text>
</comment>
<name>A0AAV3T0V0_9EURY</name>
<dbReference type="InterPro" id="IPR052019">
    <property type="entry name" value="F420H2_bilvrd_red/Heme_oxyg"/>
</dbReference>
<evidence type="ECO:0000313" key="5">
    <source>
        <dbReference type="Proteomes" id="UP001500194"/>
    </source>
</evidence>
<dbReference type="GO" id="GO:0005829">
    <property type="term" value="C:cytosol"/>
    <property type="evidence" value="ECO:0007669"/>
    <property type="project" value="TreeGrafter"/>
</dbReference>
<dbReference type="GO" id="GO:0016627">
    <property type="term" value="F:oxidoreductase activity, acting on the CH-CH group of donors"/>
    <property type="evidence" value="ECO:0007669"/>
    <property type="project" value="TreeGrafter"/>
</dbReference>
<organism evidence="4 5">
    <name type="scientific">Salarchaeum japonicum</name>
    <dbReference type="NCBI Taxonomy" id="555573"/>
    <lineage>
        <taxon>Archaea</taxon>
        <taxon>Methanobacteriati</taxon>
        <taxon>Methanobacteriota</taxon>
        <taxon>Stenosarchaea group</taxon>
        <taxon>Halobacteria</taxon>
        <taxon>Halobacteriales</taxon>
        <taxon>Halobacteriaceae</taxon>
    </lineage>
</organism>
<dbReference type="NCBIfam" id="TIGR03618">
    <property type="entry name" value="Rv1155_F420"/>
    <property type="match status" value="1"/>
</dbReference>
<gene>
    <name evidence="4" type="ORF">GCM10009019_15660</name>
</gene>
<dbReference type="Proteomes" id="UP001500194">
    <property type="component" value="Unassembled WGS sequence"/>
</dbReference>
<dbReference type="RefSeq" id="WP_227260752.1">
    <property type="nucleotide sequence ID" value="NZ_BAAADU010000002.1"/>
</dbReference>
<dbReference type="GeneID" id="68573758"/>
<proteinExistence type="predicted"/>
<evidence type="ECO:0000259" key="3">
    <source>
        <dbReference type="Pfam" id="PF01243"/>
    </source>
</evidence>
<dbReference type="PANTHER" id="PTHR35176">
    <property type="entry name" value="HEME OXYGENASE HI_0854-RELATED"/>
    <property type="match status" value="1"/>
</dbReference>
<dbReference type="PANTHER" id="PTHR35176:SF6">
    <property type="entry name" value="HEME OXYGENASE HI_0854-RELATED"/>
    <property type="match status" value="1"/>
</dbReference>